<organism evidence="2 3">
    <name type="scientific">Clathrus columnatus</name>
    <dbReference type="NCBI Taxonomy" id="1419009"/>
    <lineage>
        <taxon>Eukaryota</taxon>
        <taxon>Fungi</taxon>
        <taxon>Dikarya</taxon>
        <taxon>Basidiomycota</taxon>
        <taxon>Agaricomycotina</taxon>
        <taxon>Agaricomycetes</taxon>
        <taxon>Phallomycetidae</taxon>
        <taxon>Phallales</taxon>
        <taxon>Clathraceae</taxon>
        <taxon>Clathrus</taxon>
    </lineage>
</organism>
<evidence type="ECO:0000256" key="1">
    <source>
        <dbReference type="SAM" id="MobiDB-lite"/>
    </source>
</evidence>
<name>A0AAV5AC42_9AGAM</name>
<feature type="compositionally biased region" description="Polar residues" evidence="1">
    <location>
        <begin position="503"/>
        <end position="519"/>
    </location>
</feature>
<feature type="compositionally biased region" description="Low complexity" evidence="1">
    <location>
        <begin position="188"/>
        <end position="199"/>
    </location>
</feature>
<dbReference type="EMBL" id="BPWL01000005">
    <property type="protein sequence ID" value="GJJ10056.1"/>
    <property type="molecule type" value="Genomic_DNA"/>
</dbReference>
<feature type="compositionally biased region" description="Low complexity" evidence="1">
    <location>
        <begin position="571"/>
        <end position="585"/>
    </location>
</feature>
<feature type="region of interest" description="Disordered" evidence="1">
    <location>
        <begin position="404"/>
        <end position="481"/>
    </location>
</feature>
<reference evidence="2" key="1">
    <citation type="submission" date="2021-10" db="EMBL/GenBank/DDBJ databases">
        <title>De novo Genome Assembly of Clathrus columnatus (Basidiomycota, Fungi) Using Illumina and Nanopore Sequence Data.</title>
        <authorList>
            <person name="Ogiso-Tanaka E."/>
            <person name="Itagaki H."/>
            <person name="Hosoya T."/>
            <person name="Hosaka K."/>
        </authorList>
    </citation>
    <scope>NUCLEOTIDE SEQUENCE</scope>
    <source>
        <strain evidence="2">MO-923</strain>
    </source>
</reference>
<comment type="caution">
    <text evidence="2">The sequence shown here is derived from an EMBL/GenBank/DDBJ whole genome shotgun (WGS) entry which is preliminary data.</text>
</comment>
<evidence type="ECO:0000313" key="2">
    <source>
        <dbReference type="EMBL" id="GJJ10056.1"/>
    </source>
</evidence>
<gene>
    <name evidence="2" type="ORF">Clacol_004282</name>
</gene>
<dbReference type="Proteomes" id="UP001050691">
    <property type="component" value="Unassembled WGS sequence"/>
</dbReference>
<feature type="region of interest" description="Disordered" evidence="1">
    <location>
        <begin position="676"/>
        <end position="749"/>
    </location>
</feature>
<feature type="compositionally biased region" description="Pro residues" evidence="1">
    <location>
        <begin position="354"/>
        <end position="368"/>
    </location>
</feature>
<dbReference type="AlphaFoldDB" id="A0AAV5AC42"/>
<feature type="compositionally biased region" description="Basic and acidic residues" evidence="1">
    <location>
        <begin position="683"/>
        <end position="692"/>
    </location>
</feature>
<sequence>MSFKPLSTQAAKPRRPLTLHVSALSNAEYMAYTNWLAEIVGPLNGVQSTTSSIDGGGFGNDHPIEDDEKMIKARASDFDWDPEETLVSVREARGWIRGRWGNGVHALDGTLIDSILRNFSPELAPQDVLTGGQFFAVMRLVCHAQTQVKSQEGQGKKVTVDRSLVFLQANPNCNPEARIHAHKKEKSASSVVSDTSSAAKKPKQPPPIPPPRHSSELSPGQVPVANSNVTSDATYLTASSPSAPALPPRMSHSSVGPNPFMKHTLSSVPESSRNPFRLSKPSPLLSGPRSASVSGSDESINSSPPKRQDATPTALPPLPPRKPAILPPPRHASTKPILSPSLSHATSTTTYVAPPLPPPAPLPKPPKVTSPLIKQSLEAAKGAQSIKAVMDSLGRERQLEVIKKSGNTNTWSAGPHHQDRERATARSMSPPRSMYDVATARLASSATRSSFSTSTSVSTSASSISSQASSSGPSTGIAGSKPKLYADTTLSSLSVSASRTAANTNISNGSPFSPSSPANGNPRRTKSLHHPSPSTAAIVSGSAFPFDKPKSTQPPPPPRRRPESIQVFRSVNETDTTENVNNTTNPFISPGKLTQDWPPPKLASSTIVSPSRRVSTSTVATHSSEPTHTVTSPTAASAGTAVFDTLQRTFSTLTTLKQNPGFESARIRAEGRVLPSGFSKVGGKGERGRLMDDVDDDQGLYQRGRQSATVSKDDTGLSTLSSISGLSQESGRDDLKVPVHPDEGWISLS</sequence>
<accession>A0AAV5AC42</accession>
<feature type="compositionally biased region" description="Basic and acidic residues" evidence="1">
    <location>
        <begin position="730"/>
        <end position="743"/>
    </location>
</feature>
<keyword evidence="3" id="KW-1185">Reference proteome</keyword>
<feature type="compositionally biased region" description="Low complexity" evidence="1">
    <location>
        <begin position="438"/>
        <end position="475"/>
    </location>
</feature>
<feature type="region of interest" description="Disordered" evidence="1">
    <location>
        <begin position="503"/>
        <end position="610"/>
    </location>
</feature>
<feature type="compositionally biased region" description="Polar residues" evidence="1">
    <location>
        <begin position="289"/>
        <end position="305"/>
    </location>
</feature>
<feature type="compositionally biased region" description="Polar residues" evidence="1">
    <location>
        <begin position="340"/>
        <end position="351"/>
    </location>
</feature>
<evidence type="ECO:0000313" key="3">
    <source>
        <dbReference type="Proteomes" id="UP001050691"/>
    </source>
</evidence>
<feature type="compositionally biased region" description="Polar residues" evidence="1">
    <location>
        <begin position="264"/>
        <end position="274"/>
    </location>
</feature>
<feature type="compositionally biased region" description="Polar residues" evidence="1">
    <location>
        <begin position="224"/>
        <end position="237"/>
    </location>
</feature>
<feature type="compositionally biased region" description="Pro residues" evidence="1">
    <location>
        <begin position="314"/>
        <end position="330"/>
    </location>
</feature>
<protein>
    <submittedName>
        <fullName evidence="2">Uncharacterized protein</fullName>
    </submittedName>
</protein>
<feature type="region of interest" description="Disordered" evidence="1">
    <location>
        <begin position="175"/>
        <end position="369"/>
    </location>
</feature>
<proteinExistence type="predicted"/>
<feature type="compositionally biased region" description="Low complexity" evidence="1">
    <location>
        <begin position="716"/>
        <end position="729"/>
    </location>
</feature>